<organism evidence="8 9">
    <name type="scientific">Candidatus Abyssobacteria bacterium SURF_17</name>
    <dbReference type="NCBI Taxonomy" id="2093361"/>
    <lineage>
        <taxon>Bacteria</taxon>
        <taxon>Pseudomonadati</taxon>
        <taxon>Candidatus Hydrogenedentota</taxon>
        <taxon>Candidatus Abyssobacteria</taxon>
    </lineage>
</organism>
<dbReference type="PANTHER" id="PTHR11579">
    <property type="entry name" value="PROTEIN-L-ISOASPARTATE O-METHYLTRANSFERASE"/>
    <property type="match status" value="1"/>
</dbReference>
<comment type="similarity">
    <text evidence="2 7">Belongs to the methyltransferase superfamily. L-isoaspartyl/D-aspartyl protein methyltransferase family.</text>
</comment>
<keyword evidence="4 7" id="KW-0489">Methyltransferase</keyword>
<dbReference type="NCBIfam" id="TIGR00080">
    <property type="entry name" value="pimt"/>
    <property type="match status" value="1"/>
</dbReference>
<dbReference type="GO" id="GO:0005737">
    <property type="term" value="C:cytoplasm"/>
    <property type="evidence" value="ECO:0007669"/>
    <property type="project" value="UniProtKB-SubCell"/>
</dbReference>
<comment type="subcellular location">
    <subcellularLocation>
        <location evidence="1 7">Cytoplasm</location>
    </subcellularLocation>
</comment>
<protein>
    <recommendedName>
        <fullName evidence="7">Protein-L-isoaspartate O-methyltransferase</fullName>
        <ecNumber evidence="7">2.1.1.77</ecNumber>
    </recommendedName>
    <alternativeName>
        <fullName evidence="7">L-isoaspartyl protein carboxyl methyltransferase</fullName>
    </alternativeName>
    <alternativeName>
        <fullName evidence="7">Protein L-isoaspartyl methyltransferase</fullName>
    </alternativeName>
    <alternativeName>
        <fullName evidence="7">Protein-beta-aspartate methyltransferase</fullName>
        <shortName evidence="7">PIMT</shortName>
    </alternativeName>
</protein>
<dbReference type="AlphaFoldDB" id="A0A419EXJ3"/>
<sequence>MIFGRGANSVQFEEARRRMVERQLRARGITDERVLASMLLVPRHEFVPEELRDQAYEDHPLAIGENQTISQPYMVAVMTQELQLKPSDVVLEIGTGSGYQAAVLSRLASAVYTIERHQSLAFIAHTTLREVGYRNVIVICSDGSGGLPDKAPFDGIIVTAGAPEIPHALLDQLGEGGRLVIPVGEKMLQVCKRITKHGGRFETQDVTGCVFVPLIGKFGWEI</sequence>
<comment type="function">
    <text evidence="7">Catalyzes the methyl esterification of L-isoaspartyl residues in peptides and proteins that result from spontaneous decomposition of normal L-aspartyl and L-asparaginyl residues. It plays a role in the repair and/or degradation of damaged proteins.</text>
</comment>
<reference evidence="8 9" key="1">
    <citation type="journal article" date="2017" name="ISME J.">
        <title>Energy and carbon metabolisms in a deep terrestrial subsurface fluid microbial community.</title>
        <authorList>
            <person name="Momper L."/>
            <person name="Jungbluth S.P."/>
            <person name="Lee M.D."/>
            <person name="Amend J.P."/>
        </authorList>
    </citation>
    <scope>NUCLEOTIDE SEQUENCE [LARGE SCALE GENOMIC DNA]</scope>
    <source>
        <strain evidence="8">SURF_17</strain>
    </source>
</reference>
<evidence type="ECO:0000256" key="4">
    <source>
        <dbReference type="ARBA" id="ARBA00022603"/>
    </source>
</evidence>
<dbReference type="EMBL" id="QZKI01000080">
    <property type="protein sequence ID" value="RJP69610.1"/>
    <property type="molecule type" value="Genomic_DNA"/>
</dbReference>
<dbReference type="PROSITE" id="PS01279">
    <property type="entry name" value="PCMT"/>
    <property type="match status" value="1"/>
</dbReference>
<evidence type="ECO:0000256" key="6">
    <source>
        <dbReference type="ARBA" id="ARBA00022691"/>
    </source>
</evidence>
<dbReference type="Pfam" id="PF01135">
    <property type="entry name" value="PCMT"/>
    <property type="match status" value="1"/>
</dbReference>
<dbReference type="EC" id="2.1.1.77" evidence="7"/>
<proteinExistence type="inferred from homology"/>
<dbReference type="GO" id="GO:0030091">
    <property type="term" value="P:protein repair"/>
    <property type="evidence" value="ECO:0007669"/>
    <property type="project" value="UniProtKB-UniRule"/>
</dbReference>
<gene>
    <name evidence="7" type="primary">pcm</name>
    <name evidence="8" type="ORF">C4532_10720</name>
</gene>
<evidence type="ECO:0000313" key="9">
    <source>
        <dbReference type="Proteomes" id="UP000285961"/>
    </source>
</evidence>
<dbReference type="SUPFAM" id="SSF53335">
    <property type="entry name" value="S-adenosyl-L-methionine-dependent methyltransferases"/>
    <property type="match status" value="1"/>
</dbReference>
<keyword evidence="6 7" id="KW-0949">S-adenosyl-L-methionine</keyword>
<evidence type="ECO:0000256" key="5">
    <source>
        <dbReference type="ARBA" id="ARBA00022679"/>
    </source>
</evidence>
<dbReference type="GO" id="GO:0004719">
    <property type="term" value="F:protein-L-isoaspartate (D-aspartate) O-methyltransferase activity"/>
    <property type="evidence" value="ECO:0007669"/>
    <property type="project" value="UniProtKB-UniRule"/>
</dbReference>
<name>A0A419EXJ3_9BACT</name>
<dbReference type="FunFam" id="3.40.50.150:FF:000010">
    <property type="entry name" value="Protein-L-isoaspartate O-methyltransferase"/>
    <property type="match status" value="1"/>
</dbReference>
<accession>A0A419EXJ3</accession>
<evidence type="ECO:0000256" key="2">
    <source>
        <dbReference type="ARBA" id="ARBA00005369"/>
    </source>
</evidence>
<dbReference type="PANTHER" id="PTHR11579:SF0">
    <property type="entry name" value="PROTEIN-L-ISOASPARTATE(D-ASPARTATE) O-METHYLTRANSFERASE"/>
    <property type="match status" value="1"/>
</dbReference>
<dbReference type="Proteomes" id="UP000285961">
    <property type="component" value="Unassembled WGS sequence"/>
</dbReference>
<feature type="active site" evidence="7">
    <location>
        <position position="70"/>
    </location>
</feature>
<dbReference type="Gene3D" id="3.40.50.150">
    <property type="entry name" value="Vaccinia Virus protein VP39"/>
    <property type="match status" value="1"/>
</dbReference>
<dbReference type="InterPro" id="IPR000682">
    <property type="entry name" value="PCMT"/>
</dbReference>
<evidence type="ECO:0000256" key="7">
    <source>
        <dbReference type="HAMAP-Rule" id="MF_00090"/>
    </source>
</evidence>
<comment type="catalytic activity">
    <reaction evidence="7">
        <text>[protein]-L-isoaspartate + S-adenosyl-L-methionine = [protein]-L-isoaspartate alpha-methyl ester + S-adenosyl-L-homocysteine</text>
        <dbReference type="Rhea" id="RHEA:12705"/>
        <dbReference type="Rhea" id="RHEA-COMP:12143"/>
        <dbReference type="Rhea" id="RHEA-COMP:12144"/>
        <dbReference type="ChEBI" id="CHEBI:57856"/>
        <dbReference type="ChEBI" id="CHEBI:59789"/>
        <dbReference type="ChEBI" id="CHEBI:90596"/>
        <dbReference type="ChEBI" id="CHEBI:90598"/>
        <dbReference type="EC" id="2.1.1.77"/>
    </reaction>
</comment>
<dbReference type="CDD" id="cd02440">
    <property type="entry name" value="AdoMet_MTases"/>
    <property type="match status" value="1"/>
</dbReference>
<dbReference type="NCBIfam" id="NF001453">
    <property type="entry name" value="PRK00312.1"/>
    <property type="match status" value="1"/>
</dbReference>
<comment type="caution">
    <text evidence="8">The sequence shown here is derived from an EMBL/GenBank/DDBJ whole genome shotgun (WGS) entry which is preliminary data.</text>
</comment>
<keyword evidence="3 7" id="KW-0963">Cytoplasm</keyword>
<dbReference type="GO" id="GO:0032259">
    <property type="term" value="P:methylation"/>
    <property type="evidence" value="ECO:0007669"/>
    <property type="project" value="UniProtKB-KW"/>
</dbReference>
<evidence type="ECO:0000256" key="3">
    <source>
        <dbReference type="ARBA" id="ARBA00022490"/>
    </source>
</evidence>
<dbReference type="HAMAP" id="MF_00090">
    <property type="entry name" value="PIMT"/>
    <property type="match status" value="1"/>
</dbReference>
<keyword evidence="5 7" id="KW-0808">Transferase</keyword>
<evidence type="ECO:0000256" key="1">
    <source>
        <dbReference type="ARBA" id="ARBA00004496"/>
    </source>
</evidence>
<evidence type="ECO:0000313" key="8">
    <source>
        <dbReference type="EMBL" id="RJP69610.1"/>
    </source>
</evidence>
<dbReference type="InterPro" id="IPR029063">
    <property type="entry name" value="SAM-dependent_MTases_sf"/>
</dbReference>